<evidence type="ECO:0000256" key="2">
    <source>
        <dbReference type="ARBA" id="ARBA00001947"/>
    </source>
</evidence>
<dbReference type="Gene3D" id="3.30.70.360">
    <property type="match status" value="1"/>
</dbReference>
<dbReference type="NCBIfam" id="TIGR01910">
    <property type="entry name" value="DapE-ArgE"/>
    <property type="match status" value="1"/>
</dbReference>
<reference evidence="9 10" key="1">
    <citation type="submission" date="2017-09" db="EMBL/GenBank/DDBJ databases">
        <title>Genomic, metabolic, and phenotypic characteristics of bacterial isolates from the natural microbiome of the model nematode Caenorhabditis elegans.</title>
        <authorList>
            <person name="Zimmermann J."/>
            <person name="Obeng N."/>
            <person name="Yang W."/>
            <person name="Obeng O."/>
            <person name="Kissoyan K."/>
            <person name="Pees B."/>
            <person name="Dirksen P."/>
            <person name="Hoppner M."/>
            <person name="Franke A."/>
            <person name="Rosenstiel P."/>
            <person name="Leippe M."/>
            <person name="Dierking K."/>
            <person name="Kaleta C."/>
            <person name="Schulenburg H."/>
        </authorList>
    </citation>
    <scope>NUCLEOTIDE SEQUENCE [LARGE SCALE GENOMIC DNA]</scope>
    <source>
        <strain evidence="9 10">MYb117</strain>
    </source>
</reference>
<comment type="similarity">
    <text evidence="3">Belongs to the peptidase M20A family.</text>
</comment>
<dbReference type="Gene3D" id="3.40.630.10">
    <property type="entry name" value="Zn peptidases"/>
    <property type="match status" value="1"/>
</dbReference>
<organism evidence="9 10">
    <name type="scientific">Pseudomonas poae</name>
    <dbReference type="NCBI Taxonomy" id="200451"/>
    <lineage>
        <taxon>Bacteria</taxon>
        <taxon>Pseudomonadati</taxon>
        <taxon>Pseudomonadota</taxon>
        <taxon>Gammaproteobacteria</taxon>
        <taxon>Pseudomonadales</taxon>
        <taxon>Pseudomonadaceae</taxon>
        <taxon>Pseudomonas</taxon>
    </lineage>
</organism>
<dbReference type="InterPro" id="IPR036264">
    <property type="entry name" value="Bact_exopeptidase_dim_dom"/>
</dbReference>
<dbReference type="InterPro" id="IPR010182">
    <property type="entry name" value="ArgE/DapE"/>
</dbReference>
<accession>A0A2S9EXT4</accession>
<dbReference type="CDD" id="cd03895">
    <property type="entry name" value="M20_ArgE_DapE-like"/>
    <property type="match status" value="1"/>
</dbReference>
<keyword evidence="6" id="KW-0862">Zinc</keyword>
<dbReference type="Pfam" id="PF07687">
    <property type="entry name" value="M20_dimer"/>
    <property type="match status" value="1"/>
</dbReference>
<dbReference type="InterPro" id="IPR050072">
    <property type="entry name" value="Peptidase_M20A"/>
</dbReference>
<dbReference type="GO" id="GO:0008777">
    <property type="term" value="F:acetylornithine deacetylase activity"/>
    <property type="evidence" value="ECO:0007669"/>
    <property type="project" value="UniProtKB-EC"/>
</dbReference>
<dbReference type="InterPro" id="IPR033687">
    <property type="entry name" value="YodQ-like"/>
</dbReference>
<evidence type="ECO:0000313" key="10">
    <source>
        <dbReference type="Proteomes" id="UP000238045"/>
    </source>
</evidence>
<evidence type="ECO:0000256" key="4">
    <source>
        <dbReference type="ARBA" id="ARBA00022723"/>
    </source>
</evidence>
<gene>
    <name evidence="9" type="ORF">CQZ99_05365</name>
</gene>
<dbReference type="InterPro" id="IPR011650">
    <property type="entry name" value="Peptidase_M20_dimer"/>
</dbReference>
<keyword evidence="4" id="KW-0479">Metal-binding</keyword>
<protein>
    <submittedName>
        <fullName evidence="9">Acetylornithine deacetylase</fullName>
        <ecNumber evidence="9">3.5.1.16</ecNumber>
    </submittedName>
</protein>
<dbReference type="Proteomes" id="UP000238045">
    <property type="component" value="Unassembled WGS sequence"/>
</dbReference>
<comment type="cofactor">
    <cofactor evidence="2">
        <name>Zn(2+)</name>
        <dbReference type="ChEBI" id="CHEBI:29105"/>
    </cofactor>
</comment>
<dbReference type="SUPFAM" id="SSF53187">
    <property type="entry name" value="Zn-dependent exopeptidases"/>
    <property type="match status" value="1"/>
</dbReference>
<dbReference type="PANTHER" id="PTHR43808">
    <property type="entry name" value="ACETYLORNITHINE DEACETYLASE"/>
    <property type="match status" value="1"/>
</dbReference>
<evidence type="ECO:0000256" key="1">
    <source>
        <dbReference type="ARBA" id="ARBA00001941"/>
    </source>
</evidence>
<keyword evidence="7" id="KW-0170">Cobalt</keyword>
<dbReference type="Pfam" id="PF01546">
    <property type="entry name" value="Peptidase_M20"/>
    <property type="match status" value="1"/>
</dbReference>
<dbReference type="GO" id="GO:0046872">
    <property type="term" value="F:metal ion binding"/>
    <property type="evidence" value="ECO:0007669"/>
    <property type="project" value="UniProtKB-KW"/>
</dbReference>
<evidence type="ECO:0000313" key="9">
    <source>
        <dbReference type="EMBL" id="PRC21520.1"/>
    </source>
</evidence>
<proteinExistence type="inferred from homology"/>
<feature type="domain" description="Peptidase M20 dimerisation" evidence="8">
    <location>
        <begin position="201"/>
        <end position="311"/>
    </location>
</feature>
<evidence type="ECO:0000259" key="8">
    <source>
        <dbReference type="Pfam" id="PF07687"/>
    </source>
</evidence>
<dbReference type="InterPro" id="IPR002933">
    <property type="entry name" value="Peptidase_M20"/>
</dbReference>
<dbReference type="AlphaFoldDB" id="A0A2S9EXT4"/>
<evidence type="ECO:0000256" key="5">
    <source>
        <dbReference type="ARBA" id="ARBA00022801"/>
    </source>
</evidence>
<dbReference type="PANTHER" id="PTHR43808:SF25">
    <property type="entry name" value="PEPTIDASE M20 DIMERISATION DOMAIN-CONTAINING PROTEIN"/>
    <property type="match status" value="1"/>
</dbReference>
<dbReference type="EC" id="3.5.1.16" evidence="9"/>
<comment type="caution">
    <text evidence="9">The sequence shown here is derived from an EMBL/GenBank/DDBJ whole genome shotgun (WGS) entry which is preliminary data.</text>
</comment>
<keyword evidence="5 9" id="KW-0378">Hydrolase</keyword>
<evidence type="ECO:0000256" key="7">
    <source>
        <dbReference type="ARBA" id="ARBA00023285"/>
    </source>
</evidence>
<name>A0A2S9EXT4_9PSED</name>
<evidence type="ECO:0000256" key="6">
    <source>
        <dbReference type="ARBA" id="ARBA00022833"/>
    </source>
</evidence>
<sequence>MERDIITAVETLRGQTVDWLSQLIEKPSLLGDEASAQTWVAEQFAALGLDVTDLVIDEAAIREHPGYSPSLISYDGRVNVIGHHRPKQTRGRSLIFNGHIDVVPVGDASLWTRPPFEAWVDGDRLYGRGGADMKSGIIAYLIAFKALQKLGYAPAAEVILQSVVEEECTGNGALACLVAGYSADAAIITEPTNNGVMSCQMGVMWLTVEIEGHPAHAAVASEGFSAVDMAMKLFEALKQREAHWNEPENRHHCYTHSHKPINFNLGKIEGGEWASSVPTRCRLDIRVGFYPGRTTEEVRSELEACIQDAFEAHPAHGDAQYRVRYQGFQAEGCEVDMNTPMVKSLQAAHLDVIGTNPGQFTFTGTTDARFFNLYGGIPATCYGATGGNIHGIDEWVSIDSVVDAAKVLAVFMARWCELEPLNPA</sequence>
<dbReference type="EMBL" id="PCQL01000004">
    <property type="protein sequence ID" value="PRC21520.1"/>
    <property type="molecule type" value="Genomic_DNA"/>
</dbReference>
<keyword evidence="10" id="KW-1185">Reference proteome</keyword>
<comment type="cofactor">
    <cofactor evidence="1">
        <name>Co(2+)</name>
        <dbReference type="ChEBI" id="CHEBI:48828"/>
    </cofactor>
</comment>
<dbReference type="NCBIfam" id="NF005306">
    <property type="entry name" value="PRK06837.1"/>
    <property type="match status" value="1"/>
</dbReference>
<dbReference type="SUPFAM" id="SSF55031">
    <property type="entry name" value="Bacterial exopeptidase dimerisation domain"/>
    <property type="match status" value="1"/>
</dbReference>
<evidence type="ECO:0000256" key="3">
    <source>
        <dbReference type="ARBA" id="ARBA00006247"/>
    </source>
</evidence>